<gene>
    <name evidence="1" type="ORF">OXX778_LOCUS22936</name>
</gene>
<comment type="caution">
    <text evidence="1">The sequence shown here is derived from an EMBL/GenBank/DDBJ whole genome shotgun (WGS) entry which is preliminary data.</text>
</comment>
<dbReference type="AlphaFoldDB" id="A0A814S4R3"/>
<protein>
    <submittedName>
        <fullName evidence="1">Uncharacterized protein</fullName>
    </submittedName>
</protein>
<name>A0A814S4R3_9BILA</name>
<dbReference type="EMBL" id="CAJNOC010010675">
    <property type="protein sequence ID" value="CAF1142087.1"/>
    <property type="molecule type" value="Genomic_DNA"/>
</dbReference>
<dbReference type="Proteomes" id="UP000663879">
    <property type="component" value="Unassembled WGS sequence"/>
</dbReference>
<sequence length="139" mass="16316">MAIEKSQQLSKFLRKLSAYAAKHKNSINSSKFFIQKKARLKMENKTRWSSSFMMLDSFHKALKKQAFPPDDPCPINLYVLELYLQILQPAFTANDLENLVEVTKQITQKFEFQTRTRKWIFFEFGCLNVGYKDFLGMDG</sequence>
<keyword evidence="2" id="KW-1185">Reference proteome</keyword>
<evidence type="ECO:0000313" key="1">
    <source>
        <dbReference type="EMBL" id="CAF1142087.1"/>
    </source>
</evidence>
<accession>A0A814S4R3</accession>
<organism evidence="1 2">
    <name type="scientific">Brachionus calyciflorus</name>
    <dbReference type="NCBI Taxonomy" id="104777"/>
    <lineage>
        <taxon>Eukaryota</taxon>
        <taxon>Metazoa</taxon>
        <taxon>Spiralia</taxon>
        <taxon>Gnathifera</taxon>
        <taxon>Rotifera</taxon>
        <taxon>Eurotatoria</taxon>
        <taxon>Monogononta</taxon>
        <taxon>Pseudotrocha</taxon>
        <taxon>Ploima</taxon>
        <taxon>Brachionidae</taxon>
        <taxon>Brachionus</taxon>
    </lineage>
</organism>
<reference evidence="1" key="1">
    <citation type="submission" date="2021-02" db="EMBL/GenBank/DDBJ databases">
        <authorList>
            <person name="Nowell W R."/>
        </authorList>
    </citation>
    <scope>NUCLEOTIDE SEQUENCE</scope>
    <source>
        <strain evidence="1">Ploen Becks lab</strain>
    </source>
</reference>
<evidence type="ECO:0000313" key="2">
    <source>
        <dbReference type="Proteomes" id="UP000663879"/>
    </source>
</evidence>
<proteinExistence type="predicted"/>